<dbReference type="GO" id="GO:0016020">
    <property type="term" value="C:membrane"/>
    <property type="evidence" value="ECO:0007669"/>
    <property type="project" value="UniProtKB-SubCell"/>
</dbReference>
<comment type="subcellular location">
    <subcellularLocation>
        <location evidence="1">Membrane</location>
        <topology evidence="1">Multi-pass membrane protein</topology>
    </subcellularLocation>
</comment>
<feature type="transmembrane region" description="Helical" evidence="6">
    <location>
        <begin position="250"/>
        <end position="272"/>
    </location>
</feature>
<feature type="transmembrane region" description="Helical" evidence="6">
    <location>
        <begin position="170"/>
        <end position="196"/>
    </location>
</feature>
<sequence>MAVREHWRSGVGFVLAAAGSAVGLGNLWGFAYRSSQGGGAAFLLLYVVIVLVVCLPVLVAEMVLGRSTGQSPLMAPVQAAGSTWRPMGWLFVVASCGILAFYAVLMGWTAHTLFHALFVGLPADMAAAESFFASVSRGNSAVLGQGISLVLTAAVVAAGVQGGIERLSRWALPLLFLLLIALSIWATTLPGAVGGYQTFLLSWDPAQLVNPTTIRNAFTQAFFSIGAGIGCILAYAAYLDRSNRLPQEAIAVVGLDTAVGLLAGMITFPVVVSFGLQDTISASTVGALFLAIPTGLASLGDTGRLVAVLFFSLAYLAAITSSVSLLEVPVASLMDRLGCSRRRAAWLMALLIFVVGLPAAVSIPVLEVMDSVFGGVLLILGGFLLALLLGWVVPKRFRDDLHESGTSRRLIRLMLFFLRWVSPPVVAFGLIVSVVDLLQTWTGT</sequence>
<feature type="transmembrane region" description="Helical" evidence="6">
    <location>
        <begin position="142"/>
        <end position="164"/>
    </location>
</feature>
<keyword evidence="5 6" id="KW-0472">Membrane</keyword>
<feature type="transmembrane region" description="Helical" evidence="6">
    <location>
        <begin position="86"/>
        <end position="108"/>
    </location>
</feature>
<feature type="transmembrane region" description="Helical" evidence="6">
    <location>
        <begin position="413"/>
        <end position="435"/>
    </location>
</feature>
<dbReference type="InterPro" id="IPR047218">
    <property type="entry name" value="YocR/YhdH-like"/>
</dbReference>
<dbReference type="BioCyc" id="PMAR59922:G1G80-781-MONOMER"/>
<feature type="transmembrane region" description="Helical" evidence="6">
    <location>
        <begin position="305"/>
        <end position="326"/>
    </location>
</feature>
<dbReference type="InterPro" id="IPR000175">
    <property type="entry name" value="Na/ntran_symport"/>
</dbReference>
<keyword evidence="4 6" id="KW-1133">Transmembrane helix</keyword>
<evidence type="ECO:0000256" key="2">
    <source>
        <dbReference type="ARBA" id="ARBA00022448"/>
    </source>
</evidence>
<dbReference type="PRINTS" id="PR00176">
    <property type="entry name" value="NANEUSMPORT"/>
</dbReference>
<dbReference type="InterPro" id="IPR037272">
    <property type="entry name" value="SNS_sf"/>
</dbReference>
<dbReference type="RefSeq" id="WP_011825526.1">
    <property type="nucleotide sequence ID" value="NC_008820.1"/>
</dbReference>
<evidence type="ECO:0000256" key="1">
    <source>
        <dbReference type="ARBA" id="ARBA00004141"/>
    </source>
</evidence>
<keyword evidence="2" id="KW-0813">Transport</keyword>
<dbReference type="AlphaFoldDB" id="A2C807"/>
<evidence type="ECO:0000256" key="3">
    <source>
        <dbReference type="ARBA" id="ARBA00022692"/>
    </source>
</evidence>
<dbReference type="KEGG" id="pmf:P9303_08661"/>
<name>A2C807_PROM3</name>
<dbReference type="PANTHER" id="PTHR42948:SF1">
    <property type="entry name" value="TRANSPORTER"/>
    <property type="match status" value="1"/>
</dbReference>
<dbReference type="PROSITE" id="PS50267">
    <property type="entry name" value="NA_NEUROTRAN_SYMP_3"/>
    <property type="match status" value="1"/>
</dbReference>
<keyword evidence="3 6" id="KW-0812">Transmembrane</keyword>
<dbReference type="Proteomes" id="UP000002274">
    <property type="component" value="Chromosome"/>
</dbReference>
<evidence type="ECO:0000256" key="4">
    <source>
        <dbReference type="ARBA" id="ARBA00022989"/>
    </source>
</evidence>
<dbReference type="STRING" id="59922.P9303_08661"/>
<evidence type="ECO:0000313" key="7">
    <source>
        <dbReference type="EMBL" id="ABM77617.1"/>
    </source>
</evidence>
<feature type="transmembrane region" description="Helical" evidence="6">
    <location>
        <begin position="43"/>
        <end position="65"/>
    </location>
</feature>
<evidence type="ECO:0000256" key="5">
    <source>
        <dbReference type="ARBA" id="ARBA00023136"/>
    </source>
</evidence>
<dbReference type="PANTHER" id="PTHR42948">
    <property type="entry name" value="TRANSPORTER"/>
    <property type="match status" value="1"/>
</dbReference>
<evidence type="ECO:0000313" key="8">
    <source>
        <dbReference type="Proteomes" id="UP000002274"/>
    </source>
</evidence>
<dbReference type="SUPFAM" id="SSF161070">
    <property type="entry name" value="SNF-like"/>
    <property type="match status" value="1"/>
</dbReference>
<feature type="transmembrane region" description="Helical" evidence="6">
    <location>
        <begin position="372"/>
        <end position="393"/>
    </location>
</feature>
<accession>A2C807</accession>
<dbReference type="Pfam" id="PF00209">
    <property type="entry name" value="SNF"/>
    <property type="match status" value="2"/>
</dbReference>
<gene>
    <name evidence="7" type="ordered locus">P9303_08661</name>
</gene>
<feature type="transmembrane region" description="Helical" evidence="6">
    <location>
        <begin position="12"/>
        <end position="31"/>
    </location>
</feature>
<evidence type="ECO:0000256" key="6">
    <source>
        <dbReference type="SAM" id="Phobius"/>
    </source>
</evidence>
<dbReference type="EMBL" id="CP000554">
    <property type="protein sequence ID" value="ABM77617.1"/>
    <property type="molecule type" value="Genomic_DNA"/>
</dbReference>
<reference evidence="7 8" key="1">
    <citation type="journal article" date="2007" name="PLoS Genet.">
        <title>Patterns and implications of gene gain and loss in the evolution of Prochlorococcus.</title>
        <authorList>
            <person name="Kettler G.C."/>
            <person name="Martiny A.C."/>
            <person name="Huang K."/>
            <person name="Zucker J."/>
            <person name="Coleman M.L."/>
            <person name="Rodrigue S."/>
            <person name="Chen F."/>
            <person name="Lapidus A."/>
            <person name="Ferriera S."/>
            <person name="Johnson J."/>
            <person name="Steglich C."/>
            <person name="Church G.M."/>
            <person name="Richardson P."/>
            <person name="Chisholm S.W."/>
        </authorList>
    </citation>
    <scope>NUCLEOTIDE SEQUENCE [LARGE SCALE GENOMIC DNA]</scope>
    <source>
        <strain evidence="7 8">MIT 9303</strain>
    </source>
</reference>
<dbReference type="HOGENOM" id="CLU_006855_3_4_3"/>
<feature type="transmembrane region" description="Helical" evidence="6">
    <location>
        <begin position="217"/>
        <end position="238"/>
    </location>
</feature>
<dbReference type="NCBIfam" id="NF037979">
    <property type="entry name" value="Na_transp"/>
    <property type="match status" value="1"/>
</dbReference>
<dbReference type="CDD" id="cd10336">
    <property type="entry name" value="SLC6sbd_Tyt1-Like"/>
    <property type="match status" value="1"/>
</dbReference>
<organism evidence="7 8">
    <name type="scientific">Prochlorococcus marinus (strain MIT 9303)</name>
    <dbReference type="NCBI Taxonomy" id="59922"/>
    <lineage>
        <taxon>Bacteria</taxon>
        <taxon>Bacillati</taxon>
        <taxon>Cyanobacteriota</taxon>
        <taxon>Cyanophyceae</taxon>
        <taxon>Synechococcales</taxon>
        <taxon>Prochlorococcaceae</taxon>
        <taxon>Prochlorococcus</taxon>
    </lineage>
</organism>
<feature type="transmembrane region" description="Helical" evidence="6">
    <location>
        <begin position="346"/>
        <end position="366"/>
    </location>
</feature>
<proteinExistence type="predicted"/>
<protein>
    <submittedName>
        <fullName evidence="7">Putative sodium-dependent transporter, NSS family protein</fullName>
    </submittedName>
</protein>